<sequence>MERHCINRGPCAKYPFSSQKFEAKQRRENFESFTFWSEASGSGGRQGRRLLGFESNPRAREMERKVLAVSTADGGADAADDFQYISGVSTILVANIQEVKDRVSQMEFIFCNRLFPHFQANSKLLQARLDDAMKAAEDEWRKKEAGLVIQLEELNCWKRGSEDRLQQLGISLEETKGKLVDAERLAAKHDAEKKHLLGRLEEEMKKDEVIRRLEREIGEKAAEISREREAHQRLLQLESSLEEMKGKLVDADRLAAKYDAEKKQLLWRLEEEMKKDEVICQLEREIGEKAAEISKEREAHQRLLQLESSLEETKGKLVDADRLAAKYDAEKKQLLGRLEEEMKKYEVIRRLEREIGEKAAEITRKGEDHQRLLQQMELKDKEFLLEKNRSRDLIEELNKSKIKYKSLKSQYNHATRKLDQIEGSKSHMDALVDRRSSGSPPSKRKLKDLQDTKKESIQVVSTTGDQKNAPSQHTRLGTTVRSPFSNSRLSLPSHPTNPPQKDATSTSKTEVSSSFTRPSRHWRETRARKEPGVVDPHEDFLDTPLQAIKNTILNPTTREEAPAVAASPPQDMDFHNSDDETQDINIVTQGLNNRSVPKPRSMISVQPPNKGFKYTEPVRKKADRENLKGVECKQCKKFYDAVLPDGRVNGDGVDSTSMRCEHHDGVSRHRYRYAPPLTPEGFWNIGFESEM</sequence>
<proteinExistence type="predicted"/>
<keyword evidence="4" id="KW-0175">Coiled coil</keyword>
<dbReference type="OrthoDB" id="5801062at2759"/>
<feature type="domain" description="DNA endonuclease activator Ctp1 C-terminal" evidence="6">
    <location>
        <begin position="661"/>
        <end position="687"/>
    </location>
</feature>
<evidence type="ECO:0000256" key="5">
    <source>
        <dbReference type="SAM" id="MobiDB-lite"/>
    </source>
</evidence>
<feature type="coiled-coil region" evidence="4">
    <location>
        <begin position="390"/>
        <end position="424"/>
    </location>
</feature>
<keyword evidence="9" id="KW-1185">Reference proteome</keyword>
<comment type="subcellular location">
    <subcellularLocation>
        <location evidence="1">Nucleus</location>
    </subcellularLocation>
</comment>
<reference evidence="7 8" key="1">
    <citation type="journal article" date="2010" name="Nature">
        <title>Genome sequencing and analysis of the model grass Brachypodium distachyon.</title>
        <authorList>
            <consortium name="International Brachypodium Initiative"/>
        </authorList>
    </citation>
    <scope>NUCLEOTIDE SEQUENCE [LARGE SCALE GENOMIC DNA]</scope>
    <source>
        <strain evidence="7">Bd21</strain>
        <strain evidence="8">cv. Bd21</strain>
    </source>
</reference>
<evidence type="ECO:0000259" key="6">
    <source>
        <dbReference type="Pfam" id="PF08573"/>
    </source>
</evidence>
<dbReference type="InterPro" id="IPR013882">
    <property type="entry name" value="Ctp1_C"/>
</dbReference>
<feature type="compositionally biased region" description="Basic and acidic residues" evidence="5">
    <location>
        <begin position="447"/>
        <end position="456"/>
    </location>
</feature>
<dbReference type="AlphaFoldDB" id="A0A2K2DMZ1"/>
<dbReference type="GO" id="GO:0010792">
    <property type="term" value="P:DNA double-strand break processing involved in repair via single-strand annealing"/>
    <property type="evidence" value="ECO:0000318"/>
    <property type="project" value="GO_Central"/>
</dbReference>
<evidence type="ECO:0000313" key="9">
    <source>
        <dbReference type="Proteomes" id="UP000008810"/>
    </source>
</evidence>
<organism evidence="7">
    <name type="scientific">Brachypodium distachyon</name>
    <name type="common">Purple false brome</name>
    <name type="synonym">Trachynia distachya</name>
    <dbReference type="NCBI Taxonomy" id="15368"/>
    <lineage>
        <taxon>Eukaryota</taxon>
        <taxon>Viridiplantae</taxon>
        <taxon>Streptophyta</taxon>
        <taxon>Embryophyta</taxon>
        <taxon>Tracheophyta</taxon>
        <taxon>Spermatophyta</taxon>
        <taxon>Magnoliopsida</taxon>
        <taxon>Liliopsida</taxon>
        <taxon>Poales</taxon>
        <taxon>Poaceae</taxon>
        <taxon>BOP clade</taxon>
        <taxon>Pooideae</taxon>
        <taxon>Stipodae</taxon>
        <taxon>Brachypodieae</taxon>
        <taxon>Brachypodium</taxon>
    </lineage>
</organism>
<dbReference type="GeneID" id="100829576"/>
<evidence type="ECO:0000313" key="8">
    <source>
        <dbReference type="EnsemblPlants" id="PNT75640"/>
    </source>
</evidence>
<dbReference type="PANTHER" id="PTHR15107">
    <property type="entry name" value="RETINOBLASTOMA BINDING PROTEIN 8"/>
    <property type="match status" value="1"/>
</dbReference>
<dbReference type="Proteomes" id="UP000008810">
    <property type="component" value="Chromosome 1"/>
</dbReference>
<feature type="compositionally biased region" description="Polar residues" evidence="5">
    <location>
        <begin position="458"/>
        <end position="494"/>
    </location>
</feature>
<dbReference type="Gramene" id="PNT75640">
    <property type="protein sequence ID" value="PNT75640"/>
    <property type="gene ID" value="BRADI_1g36000v3"/>
</dbReference>
<accession>A0A2K2DMZ1</accession>
<name>A0A2K2DMZ1_BRADI</name>
<evidence type="ECO:0000256" key="3">
    <source>
        <dbReference type="ARBA" id="ARBA00023242"/>
    </source>
</evidence>
<dbReference type="GO" id="GO:0003684">
    <property type="term" value="F:damaged DNA binding"/>
    <property type="evidence" value="ECO:0000318"/>
    <property type="project" value="GO_Central"/>
</dbReference>
<feature type="coiled-coil region" evidence="4">
    <location>
        <begin position="172"/>
        <end position="261"/>
    </location>
</feature>
<dbReference type="Pfam" id="PF08573">
    <property type="entry name" value="SAE2"/>
    <property type="match status" value="1"/>
</dbReference>
<feature type="compositionally biased region" description="Polar residues" evidence="5">
    <location>
        <begin position="502"/>
        <end position="517"/>
    </location>
</feature>
<dbReference type="InterPro" id="IPR033316">
    <property type="entry name" value="RBBP8-like"/>
</dbReference>
<reference evidence="7" key="2">
    <citation type="submission" date="2017-06" db="EMBL/GenBank/DDBJ databases">
        <title>WGS assembly of Brachypodium distachyon.</title>
        <authorList>
            <consortium name="The International Brachypodium Initiative"/>
            <person name="Lucas S."/>
            <person name="Harmon-Smith M."/>
            <person name="Lail K."/>
            <person name="Tice H."/>
            <person name="Grimwood J."/>
            <person name="Bruce D."/>
            <person name="Barry K."/>
            <person name="Shu S."/>
            <person name="Lindquist E."/>
            <person name="Wang M."/>
            <person name="Pitluck S."/>
            <person name="Vogel J.P."/>
            <person name="Garvin D.F."/>
            <person name="Mockler T.C."/>
            <person name="Schmutz J."/>
            <person name="Rokhsar D."/>
            <person name="Bevan M.W."/>
        </authorList>
    </citation>
    <scope>NUCLEOTIDE SEQUENCE</scope>
    <source>
        <strain evidence="7">Bd21</strain>
    </source>
</reference>
<dbReference type="EMBL" id="CM000880">
    <property type="protein sequence ID" value="PNT75640.1"/>
    <property type="molecule type" value="Genomic_DNA"/>
</dbReference>
<dbReference type="EnsemblPlants" id="PNT75640">
    <property type="protein sequence ID" value="PNT75640"/>
    <property type="gene ID" value="BRADI_1g36000v3"/>
</dbReference>
<keyword evidence="3" id="KW-0539">Nucleus</keyword>
<keyword evidence="2" id="KW-0227">DNA damage</keyword>
<evidence type="ECO:0000256" key="4">
    <source>
        <dbReference type="SAM" id="Coils"/>
    </source>
</evidence>
<feature type="compositionally biased region" description="Basic and acidic residues" evidence="5">
    <location>
        <begin position="521"/>
        <end position="539"/>
    </location>
</feature>
<dbReference type="RefSeq" id="XP_014753060.2">
    <property type="nucleotide sequence ID" value="XM_014897574.2"/>
</dbReference>
<gene>
    <name evidence="8" type="primary">LOC100829576</name>
    <name evidence="7" type="ORF">BRADI_1g36000v3</name>
</gene>
<dbReference type="PANTHER" id="PTHR15107:SF0">
    <property type="entry name" value="DNA ENDONUCLEASE ACTIVATOR CTP1 C-TERMINAL DOMAIN-CONTAINING PROTEIN"/>
    <property type="match status" value="1"/>
</dbReference>
<dbReference type="GO" id="GO:0005634">
    <property type="term" value="C:nucleus"/>
    <property type="evidence" value="ECO:0007669"/>
    <property type="project" value="UniProtKB-SubCell"/>
</dbReference>
<evidence type="ECO:0000313" key="7">
    <source>
        <dbReference type="EMBL" id="PNT75640.1"/>
    </source>
</evidence>
<dbReference type="STRING" id="15368.A0A2K2DMZ1"/>
<dbReference type="ExpressionAtlas" id="A0A2K2DMZ1">
    <property type="expression patterns" value="baseline"/>
</dbReference>
<evidence type="ECO:0000256" key="1">
    <source>
        <dbReference type="ARBA" id="ARBA00004123"/>
    </source>
</evidence>
<feature type="region of interest" description="Disordered" evidence="5">
    <location>
        <begin position="431"/>
        <end position="539"/>
    </location>
</feature>
<reference evidence="8" key="3">
    <citation type="submission" date="2018-08" db="UniProtKB">
        <authorList>
            <consortium name="EnsemblPlants"/>
        </authorList>
    </citation>
    <scope>IDENTIFICATION</scope>
    <source>
        <strain evidence="8">cv. Bd21</strain>
    </source>
</reference>
<protein>
    <recommendedName>
        <fullName evidence="6">DNA endonuclease activator Ctp1 C-terminal domain-containing protein</fullName>
    </recommendedName>
</protein>
<evidence type="ECO:0000256" key="2">
    <source>
        <dbReference type="ARBA" id="ARBA00022763"/>
    </source>
</evidence>